<protein>
    <submittedName>
        <fullName evidence="1">Uncharacterized protein</fullName>
    </submittedName>
</protein>
<accession>A0ABX1VWD6</accession>
<dbReference type="RefSeq" id="WP_170823806.1">
    <property type="nucleotide sequence ID" value="NZ_JAAOXG010000066.1"/>
</dbReference>
<comment type="caution">
    <text evidence="1">The sequence shown here is derived from an EMBL/GenBank/DDBJ whole genome shotgun (WGS) entry which is preliminary data.</text>
</comment>
<evidence type="ECO:0000313" key="1">
    <source>
        <dbReference type="EMBL" id="NNJ32759.1"/>
    </source>
</evidence>
<organism evidence="1 2">
    <name type="scientific">Lacrimispora defluvii</name>
    <dbReference type="NCBI Taxonomy" id="2719233"/>
    <lineage>
        <taxon>Bacteria</taxon>
        <taxon>Bacillati</taxon>
        <taxon>Bacillota</taxon>
        <taxon>Clostridia</taxon>
        <taxon>Lachnospirales</taxon>
        <taxon>Lachnospiraceae</taxon>
        <taxon>Lacrimispora</taxon>
    </lineage>
</organism>
<sequence length="156" mass="18802">MEDSIISEYYGIIFDKMKIHGLLSENGTPRSLSEDDFCRYCKQIIRDSELETLRVEFMALEELVNGYQERFNIIVSVHKSFFEETPHGKKYKYLHIEQILLTFHYTPVRFMDWLLGQYCYMQFSRVLPDYIEYLHESGLEACYDCLSRKLYLRLYP</sequence>
<keyword evidence="2" id="KW-1185">Reference proteome</keyword>
<evidence type="ECO:0000313" key="2">
    <source>
        <dbReference type="Proteomes" id="UP000539052"/>
    </source>
</evidence>
<name>A0ABX1VWD6_9FIRM</name>
<reference evidence="1 2" key="1">
    <citation type="submission" date="2020-03" db="EMBL/GenBank/DDBJ databases">
        <title>Genome Sequence of industrial isolate, B5A.</title>
        <authorList>
            <person name="Sharma S."/>
            <person name="Patil P.B."/>
            <person name="Korpole S."/>
        </authorList>
    </citation>
    <scope>NUCLEOTIDE SEQUENCE [LARGE SCALE GENOMIC DNA]</scope>
    <source>
        <strain evidence="1 2">PI-S10-B5A</strain>
    </source>
</reference>
<proteinExistence type="predicted"/>
<dbReference type="EMBL" id="JAAOXG010000066">
    <property type="protein sequence ID" value="NNJ32759.1"/>
    <property type="molecule type" value="Genomic_DNA"/>
</dbReference>
<dbReference type="Proteomes" id="UP000539052">
    <property type="component" value="Unassembled WGS sequence"/>
</dbReference>
<gene>
    <name evidence="1" type="ORF">G9470_23645</name>
</gene>